<keyword evidence="2" id="KW-1185">Reference proteome</keyword>
<evidence type="ECO:0000313" key="1">
    <source>
        <dbReference type="EMBL" id="TWP48602.1"/>
    </source>
</evidence>
<comment type="caution">
    <text evidence="1">The sequence shown here is derived from an EMBL/GenBank/DDBJ whole genome shotgun (WGS) entry which is preliminary data.</text>
</comment>
<protein>
    <submittedName>
        <fullName evidence="1">Uncharacterized protein</fullName>
    </submittedName>
</protein>
<name>A0A563EN08_9PSEU</name>
<dbReference type="OrthoDB" id="3692321at2"/>
<dbReference type="Proteomes" id="UP000316639">
    <property type="component" value="Unassembled WGS sequence"/>
</dbReference>
<accession>A0A563EN08</accession>
<gene>
    <name evidence="1" type="ORF">FKR81_27115</name>
</gene>
<dbReference type="RefSeq" id="WP_146355830.1">
    <property type="nucleotide sequence ID" value="NZ_VOBR01000019.1"/>
</dbReference>
<proteinExistence type="predicted"/>
<dbReference type="AlphaFoldDB" id="A0A563EN08"/>
<dbReference type="EMBL" id="VOBR01000019">
    <property type="protein sequence ID" value="TWP48602.1"/>
    <property type="molecule type" value="Genomic_DNA"/>
</dbReference>
<reference evidence="1 2" key="1">
    <citation type="submission" date="2019-07" db="EMBL/GenBank/DDBJ databases">
        <title>Lentzea xizangensis sp. nov., isolated from Qinghai-Tibetan Plateau Soils.</title>
        <authorList>
            <person name="Huang J."/>
        </authorList>
    </citation>
    <scope>NUCLEOTIDE SEQUENCE [LARGE SCALE GENOMIC DNA]</scope>
    <source>
        <strain evidence="1 2">FXJ1.1311</strain>
    </source>
</reference>
<organism evidence="1 2">
    <name type="scientific">Lentzea tibetensis</name>
    <dbReference type="NCBI Taxonomy" id="2591470"/>
    <lineage>
        <taxon>Bacteria</taxon>
        <taxon>Bacillati</taxon>
        <taxon>Actinomycetota</taxon>
        <taxon>Actinomycetes</taxon>
        <taxon>Pseudonocardiales</taxon>
        <taxon>Pseudonocardiaceae</taxon>
        <taxon>Lentzea</taxon>
    </lineage>
</organism>
<evidence type="ECO:0000313" key="2">
    <source>
        <dbReference type="Proteomes" id="UP000316639"/>
    </source>
</evidence>
<sequence length="85" mass="9650">MAGDVLTDDLLRLSLQRLSQEVRKDIPELGPLLAKHLLGTCGLVPAPERAERYQELGQFLIDLGRLYLREHLDLLADHQVVVEHE</sequence>